<gene>
    <name evidence="1" type="ORF">GCM10022247_02320</name>
</gene>
<evidence type="ECO:0000313" key="1">
    <source>
        <dbReference type="EMBL" id="GAA3987564.1"/>
    </source>
</evidence>
<dbReference type="EMBL" id="BAABAL010000003">
    <property type="protein sequence ID" value="GAA3987564.1"/>
    <property type="molecule type" value="Genomic_DNA"/>
</dbReference>
<organism evidence="1 2">
    <name type="scientific">Allokutzneria multivorans</name>
    <dbReference type="NCBI Taxonomy" id="1142134"/>
    <lineage>
        <taxon>Bacteria</taxon>
        <taxon>Bacillati</taxon>
        <taxon>Actinomycetota</taxon>
        <taxon>Actinomycetes</taxon>
        <taxon>Pseudonocardiales</taxon>
        <taxon>Pseudonocardiaceae</taxon>
        <taxon>Allokutzneria</taxon>
    </lineage>
</organism>
<evidence type="ECO:0000313" key="2">
    <source>
        <dbReference type="Proteomes" id="UP001501747"/>
    </source>
</evidence>
<proteinExistence type="predicted"/>
<dbReference type="InterPro" id="IPR029063">
    <property type="entry name" value="SAM-dependent_MTases_sf"/>
</dbReference>
<dbReference type="SUPFAM" id="SSF53335">
    <property type="entry name" value="S-adenosyl-L-methionine-dependent methyltransferases"/>
    <property type="match status" value="1"/>
</dbReference>
<name>A0ABP7QT04_9PSEU</name>
<protein>
    <submittedName>
        <fullName evidence="1">Uncharacterized protein</fullName>
    </submittedName>
</protein>
<accession>A0ABP7QT04</accession>
<dbReference type="Proteomes" id="UP001501747">
    <property type="component" value="Unassembled WGS sequence"/>
</dbReference>
<keyword evidence="2" id="KW-1185">Reference proteome</keyword>
<comment type="caution">
    <text evidence="1">The sequence shown here is derived from an EMBL/GenBank/DDBJ whole genome shotgun (WGS) entry which is preliminary data.</text>
</comment>
<sequence>MGDNRTVDEFVRALGGSVLRARELPGKGRFDVVLLAQGICGAASTQNRIEVLRQARARLADGGRVVLETFDHAEHHVAVLDVIARMAGLRLLDRWAAPGPSLVSVYGLAAHGARRRRRFWGFSGKYPQVQPLELR</sequence>
<dbReference type="Gene3D" id="3.40.50.150">
    <property type="entry name" value="Vaccinia Virus protein VP39"/>
    <property type="match status" value="1"/>
</dbReference>
<reference evidence="2" key="1">
    <citation type="journal article" date="2019" name="Int. J. Syst. Evol. Microbiol.">
        <title>The Global Catalogue of Microorganisms (GCM) 10K type strain sequencing project: providing services to taxonomists for standard genome sequencing and annotation.</title>
        <authorList>
            <consortium name="The Broad Institute Genomics Platform"/>
            <consortium name="The Broad Institute Genome Sequencing Center for Infectious Disease"/>
            <person name="Wu L."/>
            <person name="Ma J."/>
        </authorList>
    </citation>
    <scope>NUCLEOTIDE SEQUENCE [LARGE SCALE GENOMIC DNA]</scope>
    <source>
        <strain evidence="2">JCM 17342</strain>
    </source>
</reference>
<dbReference type="RefSeq" id="WP_344870529.1">
    <property type="nucleotide sequence ID" value="NZ_BAABAL010000003.1"/>
</dbReference>